<evidence type="ECO:0000256" key="8">
    <source>
        <dbReference type="ARBA" id="ARBA00022982"/>
    </source>
</evidence>
<dbReference type="RefSeq" id="XP_002110910.1">
    <property type="nucleotide sequence ID" value="XM_002110874.1"/>
</dbReference>
<keyword evidence="9 11" id="KW-0496">Mitochondrion</keyword>
<dbReference type="GO" id="GO:0045271">
    <property type="term" value="C:respiratory chain complex I"/>
    <property type="evidence" value="ECO:0000318"/>
    <property type="project" value="GO_Central"/>
</dbReference>
<evidence type="ECO:0000256" key="7">
    <source>
        <dbReference type="ARBA" id="ARBA00022946"/>
    </source>
</evidence>
<proteinExistence type="inferred from homology"/>
<evidence type="ECO:0000256" key="3">
    <source>
        <dbReference type="ARBA" id="ARBA00015796"/>
    </source>
</evidence>
<dbReference type="FunCoup" id="B3RRR1">
    <property type="interactions" value="1683"/>
</dbReference>
<keyword evidence="13" id="KW-1185">Reference proteome</keyword>
<dbReference type="InParanoid" id="B3RRR1"/>
<dbReference type="GO" id="GO:0005743">
    <property type="term" value="C:mitochondrial inner membrane"/>
    <property type="evidence" value="ECO:0007669"/>
    <property type="project" value="UniProtKB-SubCell"/>
</dbReference>
<sequence>DISEVTGVPMDEMATRIVRIYKPARNAMQSGTYATRLWILDFDNQERWENPLMGWASSADPVSNVYVQFDSKEEAIAFAEKNGWTYTVDSPQLPTMVPKTYGANFSWNKKTRVSTK</sequence>
<dbReference type="OrthoDB" id="3089at2759"/>
<dbReference type="AlphaFoldDB" id="B3RRR1"/>
<dbReference type="HOGENOM" id="CLU_077196_2_1_1"/>
<dbReference type="Gene3D" id="3.30.160.190">
    <property type="entry name" value="atu1810 like domain"/>
    <property type="match status" value="1"/>
</dbReference>
<keyword evidence="7 11" id="KW-0809">Transit peptide</keyword>
<dbReference type="InterPro" id="IPR038532">
    <property type="entry name" value="NDUFS4-like_sf"/>
</dbReference>
<protein>
    <recommendedName>
        <fullName evidence="3 11">NADH dehydrogenase [ubiquinone] iron-sulfur protein 4, mitochondrial</fullName>
    </recommendedName>
</protein>
<comment type="subcellular location">
    <subcellularLocation>
        <location evidence="11">Mitochondrion inner membrane</location>
        <topology evidence="11">Peripheral membrane protein</topology>
        <orientation evidence="11">Matrix side</orientation>
    </subcellularLocation>
</comment>
<evidence type="ECO:0000256" key="11">
    <source>
        <dbReference type="RuleBase" id="RU367010"/>
    </source>
</evidence>
<name>B3RRR1_TRIAD</name>
<evidence type="ECO:0000256" key="10">
    <source>
        <dbReference type="ARBA" id="ARBA00023136"/>
    </source>
</evidence>
<dbReference type="PANTHER" id="PTHR12219">
    <property type="entry name" value="NADH-UBIQUINONE OXIDOREDUCTASE"/>
    <property type="match status" value="1"/>
</dbReference>
<evidence type="ECO:0000256" key="6">
    <source>
        <dbReference type="ARBA" id="ARBA00022792"/>
    </source>
</evidence>
<dbReference type="GeneID" id="6751606"/>
<dbReference type="FunFam" id="3.30.160.190:FF:000001">
    <property type="entry name" value="NADH-ubiquinone oxidoreductase 21 kDa subunit mitochondrial"/>
    <property type="match status" value="1"/>
</dbReference>
<evidence type="ECO:0000313" key="12">
    <source>
        <dbReference type="EMBL" id="EDV26914.1"/>
    </source>
</evidence>
<comment type="function">
    <text evidence="1 11">Accessory subunit of the mitochondrial membrane respiratory chain NADH dehydrogenase (Complex I), that is believed not to be involved in catalysis. Complex I functions in the transfer of electrons from NADH to the respiratory chain. The immediate electron acceptor for the enzyme is believed to be ubiquinone.</text>
</comment>
<dbReference type="PANTHER" id="PTHR12219:SF8">
    <property type="entry name" value="NADH DEHYDROGENASE [UBIQUINONE] IRON-SULFUR PROTEIN 4, MITOCHONDRIAL"/>
    <property type="match status" value="1"/>
</dbReference>
<organism evidence="12 13">
    <name type="scientific">Trichoplax adhaerens</name>
    <name type="common">Trichoplax reptans</name>
    <dbReference type="NCBI Taxonomy" id="10228"/>
    <lineage>
        <taxon>Eukaryota</taxon>
        <taxon>Metazoa</taxon>
        <taxon>Placozoa</taxon>
        <taxon>Uniplacotomia</taxon>
        <taxon>Trichoplacea</taxon>
        <taxon>Trichoplacidae</taxon>
        <taxon>Trichoplax</taxon>
    </lineage>
</organism>
<dbReference type="eggNOG" id="KOG3389">
    <property type="taxonomic scope" value="Eukaryota"/>
</dbReference>
<dbReference type="PhylomeDB" id="B3RRR1"/>
<gene>
    <name evidence="12" type="ORF">TRIADDRAFT_22290</name>
</gene>
<feature type="non-terminal residue" evidence="12">
    <location>
        <position position="1"/>
    </location>
</feature>
<keyword evidence="10 11" id="KW-0472">Membrane</keyword>
<keyword evidence="6 11" id="KW-0999">Mitochondrion inner membrane</keyword>
<evidence type="ECO:0000256" key="9">
    <source>
        <dbReference type="ARBA" id="ARBA00023128"/>
    </source>
</evidence>
<dbReference type="OMA" id="GTIMKFD"/>
<dbReference type="CTD" id="6751606"/>
<dbReference type="KEGG" id="tad:TRIADDRAFT_22290"/>
<dbReference type="STRING" id="10228.B3RRR1"/>
<accession>B3RRR1</accession>
<evidence type="ECO:0000313" key="13">
    <source>
        <dbReference type="Proteomes" id="UP000009022"/>
    </source>
</evidence>
<reference evidence="12 13" key="1">
    <citation type="journal article" date="2008" name="Nature">
        <title>The Trichoplax genome and the nature of placozoans.</title>
        <authorList>
            <person name="Srivastava M."/>
            <person name="Begovic E."/>
            <person name="Chapman J."/>
            <person name="Putnam N.H."/>
            <person name="Hellsten U."/>
            <person name="Kawashima T."/>
            <person name="Kuo A."/>
            <person name="Mitros T."/>
            <person name="Salamov A."/>
            <person name="Carpenter M.L."/>
            <person name="Signorovitch A.Y."/>
            <person name="Moreno M.A."/>
            <person name="Kamm K."/>
            <person name="Grimwood J."/>
            <person name="Schmutz J."/>
            <person name="Shapiro H."/>
            <person name="Grigoriev I.V."/>
            <person name="Buss L.W."/>
            <person name="Schierwater B."/>
            <person name="Dellaporta S.L."/>
            <person name="Rokhsar D.S."/>
        </authorList>
    </citation>
    <scope>NUCLEOTIDE SEQUENCE [LARGE SCALE GENOMIC DNA]</scope>
    <source>
        <strain evidence="12 13">Grell-BS-1999</strain>
    </source>
</reference>
<evidence type="ECO:0000256" key="5">
    <source>
        <dbReference type="ARBA" id="ARBA00022660"/>
    </source>
</evidence>
<dbReference type="InterPro" id="IPR006885">
    <property type="entry name" value="NADH_UbQ_FeS_4_mit-like"/>
</dbReference>
<keyword evidence="5 11" id="KW-0679">Respiratory chain</keyword>
<evidence type="ECO:0000256" key="2">
    <source>
        <dbReference type="ARBA" id="ARBA00005882"/>
    </source>
</evidence>
<evidence type="ECO:0000256" key="4">
    <source>
        <dbReference type="ARBA" id="ARBA00022448"/>
    </source>
</evidence>
<dbReference type="EMBL" id="DS985243">
    <property type="protein sequence ID" value="EDV26914.1"/>
    <property type="molecule type" value="Genomic_DNA"/>
</dbReference>
<keyword evidence="4 11" id="KW-0813">Transport</keyword>
<dbReference type="GO" id="GO:0022900">
    <property type="term" value="P:electron transport chain"/>
    <property type="evidence" value="ECO:0007669"/>
    <property type="project" value="InterPro"/>
</dbReference>
<comment type="similarity">
    <text evidence="2 11">Belongs to the complex I NDUFS4 subunit family.</text>
</comment>
<dbReference type="Pfam" id="PF04800">
    <property type="entry name" value="NDUS4"/>
    <property type="match status" value="1"/>
</dbReference>
<keyword evidence="8 11" id="KW-0249">Electron transport</keyword>
<evidence type="ECO:0000256" key="1">
    <source>
        <dbReference type="ARBA" id="ARBA00003195"/>
    </source>
</evidence>
<dbReference type="Proteomes" id="UP000009022">
    <property type="component" value="Unassembled WGS sequence"/>
</dbReference>